<reference evidence="2" key="1">
    <citation type="submission" date="2016-10" db="EMBL/GenBank/DDBJ databases">
        <authorList>
            <person name="Varghese N."/>
            <person name="Submissions S."/>
        </authorList>
    </citation>
    <scope>NUCLEOTIDE SEQUENCE [LARGE SCALE GENOMIC DNA]</scope>
    <source>
        <strain evidence="2">IBRC-M 10043</strain>
    </source>
</reference>
<protein>
    <submittedName>
        <fullName evidence="1">Uncharacterized protein</fullName>
    </submittedName>
</protein>
<keyword evidence="2" id="KW-1185">Reference proteome</keyword>
<proteinExistence type="predicted"/>
<evidence type="ECO:0000313" key="1">
    <source>
        <dbReference type="EMBL" id="SEO75498.1"/>
    </source>
</evidence>
<name>A0A1H8SB46_9EURY</name>
<dbReference type="AlphaFoldDB" id="A0A1H8SB46"/>
<organism evidence="1 2">
    <name type="scientific">Halorientalis persicus</name>
    <dbReference type="NCBI Taxonomy" id="1367881"/>
    <lineage>
        <taxon>Archaea</taxon>
        <taxon>Methanobacteriati</taxon>
        <taxon>Methanobacteriota</taxon>
        <taxon>Stenosarchaea group</taxon>
        <taxon>Halobacteria</taxon>
        <taxon>Halobacteriales</taxon>
        <taxon>Haloarculaceae</taxon>
        <taxon>Halorientalis</taxon>
    </lineage>
</organism>
<dbReference type="EMBL" id="FOCX01000018">
    <property type="protein sequence ID" value="SEO75498.1"/>
    <property type="molecule type" value="Genomic_DNA"/>
</dbReference>
<dbReference type="Proteomes" id="UP000198775">
    <property type="component" value="Unassembled WGS sequence"/>
</dbReference>
<gene>
    <name evidence="1" type="ORF">SAMN05216388_101848</name>
</gene>
<evidence type="ECO:0000313" key="2">
    <source>
        <dbReference type="Proteomes" id="UP000198775"/>
    </source>
</evidence>
<accession>A0A1H8SB46</accession>
<sequence>MQDELADRVGDPDAINEYRDEYARDLLLALDEGIRPPSLTTDGARSILQRLSDEAEIEIDHPKHEYLAPHGGRRGMGEVLVRGFGYTVAARYLDNSEKMVRERYSHIEADELGDIATEAINEMDSV</sequence>